<dbReference type="PRINTS" id="PR00086">
    <property type="entry name" value="LLDHDRGNASE"/>
</dbReference>
<evidence type="ECO:0000259" key="9">
    <source>
        <dbReference type="Pfam" id="PF00056"/>
    </source>
</evidence>
<evidence type="ECO:0000256" key="1">
    <source>
        <dbReference type="ARBA" id="ARBA00004843"/>
    </source>
</evidence>
<dbReference type="Gene3D" id="3.40.50.720">
    <property type="entry name" value="NAD(P)-binding Rossmann-like Domain"/>
    <property type="match status" value="1"/>
</dbReference>
<reference evidence="11 12" key="1">
    <citation type="submission" date="2024-01" db="EMBL/GenBank/DDBJ databases">
        <title>Genome assemblies of Stephania.</title>
        <authorList>
            <person name="Yang L."/>
        </authorList>
    </citation>
    <scope>NUCLEOTIDE SEQUENCE [LARGE SCALE GENOMIC DNA]</scope>
    <source>
        <strain evidence="11">YNDBR</strain>
        <tissue evidence="11">Leaf</tissue>
    </source>
</reference>
<dbReference type="EMBL" id="JBBNAF010000008">
    <property type="protein sequence ID" value="KAK9120641.1"/>
    <property type="molecule type" value="Genomic_DNA"/>
</dbReference>
<evidence type="ECO:0000256" key="8">
    <source>
        <dbReference type="SAM" id="Phobius"/>
    </source>
</evidence>
<comment type="caution">
    <text evidence="11">The sequence shown here is derived from an EMBL/GenBank/DDBJ whole genome shotgun (WGS) entry which is preliminary data.</text>
</comment>
<dbReference type="InterPro" id="IPR001557">
    <property type="entry name" value="L-lactate/malate_DH"/>
</dbReference>
<dbReference type="Gene3D" id="3.90.110.10">
    <property type="entry name" value="Lactate dehydrogenase/glycoside hydrolase, family 4, C-terminal"/>
    <property type="match status" value="1"/>
</dbReference>
<dbReference type="InterPro" id="IPR011304">
    <property type="entry name" value="L-lactate_DH"/>
</dbReference>
<evidence type="ECO:0000256" key="6">
    <source>
        <dbReference type="ARBA" id="ARBA00049258"/>
    </source>
</evidence>
<dbReference type="Pfam" id="PF02866">
    <property type="entry name" value="Ldh_1_C"/>
    <property type="match status" value="1"/>
</dbReference>
<dbReference type="InterPro" id="IPR015955">
    <property type="entry name" value="Lactate_DH/Glyco_Ohase_4_C"/>
</dbReference>
<dbReference type="NCBIfam" id="TIGR01771">
    <property type="entry name" value="L-LDH-NAD"/>
    <property type="match status" value="1"/>
</dbReference>
<name>A0AAP0NY75_9MAGN</name>
<dbReference type="InterPro" id="IPR022383">
    <property type="entry name" value="Lactate/malate_DH_C"/>
</dbReference>
<dbReference type="GO" id="GO:0004459">
    <property type="term" value="F:L-lactate dehydrogenase (NAD+) activity"/>
    <property type="evidence" value="ECO:0007669"/>
    <property type="project" value="UniProtKB-EC"/>
</dbReference>
<keyword evidence="8" id="KW-1133">Transmembrane helix</keyword>
<organism evidence="11 12">
    <name type="scientific">Stephania yunnanensis</name>
    <dbReference type="NCBI Taxonomy" id="152371"/>
    <lineage>
        <taxon>Eukaryota</taxon>
        <taxon>Viridiplantae</taxon>
        <taxon>Streptophyta</taxon>
        <taxon>Embryophyta</taxon>
        <taxon>Tracheophyta</taxon>
        <taxon>Spermatophyta</taxon>
        <taxon>Magnoliopsida</taxon>
        <taxon>Ranunculales</taxon>
        <taxon>Menispermaceae</taxon>
        <taxon>Menispermoideae</taxon>
        <taxon>Cissampelideae</taxon>
        <taxon>Stephania</taxon>
    </lineage>
</organism>
<evidence type="ECO:0000313" key="12">
    <source>
        <dbReference type="Proteomes" id="UP001420932"/>
    </source>
</evidence>
<dbReference type="Proteomes" id="UP001420932">
    <property type="component" value="Unassembled WGS sequence"/>
</dbReference>
<keyword evidence="12" id="KW-1185">Reference proteome</keyword>
<proteinExistence type="inferred from homology"/>
<dbReference type="SUPFAM" id="SSF51735">
    <property type="entry name" value="NAD(P)-binding Rossmann-fold domains"/>
    <property type="match status" value="1"/>
</dbReference>
<evidence type="ECO:0000256" key="3">
    <source>
        <dbReference type="ARBA" id="ARBA00012967"/>
    </source>
</evidence>
<dbReference type="InterPro" id="IPR018177">
    <property type="entry name" value="L-lactate_DH_AS"/>
</dbReference>
<gene>
    <name evidence="11" type="ORF">Syun_018258</name>
</gene>
<protein>
    <recommendedName>
        <fullName evidence="3 7">L-lactate dehydrogenase</fullName>
        <ecNumber evidence="3 7">1.1.1.27</ecNumber>
    </recommendedName>
</protein>
<evidence type="ECO:0000259" key="10">
    <source>
        <dbReference type="Pfam" id="PF02866"/>
    </source>
</evidence>
<dbReference type="PROSITE" id="PS00064">
    <property type="entry name" value="L_LDH"/>
    <property type="match status" value="1"/>
</dbReference>
<dbReference type="CDD" id="cd05293">
    <property type="entry name" value="LDH_1"/>
    <property type="match status" value="1"/>
</dbReference>
<dbReference type="EC" id="1.1.1.27" evidence="3 7"/>
<dbReference type="AlphaFoldDB" id="A0AAP0NY75"/>
<evidence type="ECO:0000313" key="11">
    <source>
        <dbReference type="EMBL" id="KAK9120641.1"/>
    </source>
</evidence>
<feature type="domain" description="Lactate/malate dehydrogenase C-terminal" evidence="10">
    <location>
        <begin position="175"/>
        <end position="337"/>
    </location>
</feature>
<feature type="transmembrane region" description="Helical" evidence="8">
    <location>
        <begin position="371"/>
        <end position="391"/>
    </location>
</feature>
<dbReference type="PANTHER" id="PTHR43128">
    <property type="entry name" value="L-2-HYDROXYCARBOXYLATE DEHYDROGENASE (NAD(P)(+))"/>
    <property type="match status" value="1"/>
</dbReference>
<dbReference type="InterPro" id="IPR001236">
    <property type="entry name" value="Lactate/malate_DH_N"/>
</dbReference>
<evidence type="ECO:0000256" key="5">
    <source>
        <dbReference type="ARBA" id="ARBA00023027"/>
    </source>
</evidence>
<dbReference type="PANTHER" id="PTHR43128:SF16">
    <property type="entry name" value="L-LACTATE DEHYDROGENASE"/>
    <property type="match status" value="1"/>
</dbReference>
<evidence type="ECO:0000256" key="2">
    <source>
        <dbReference type="ARBA" id="ARBA00006054"/>
    </source>
</evidence>
<dbReference type="Pfam" id="PF00056">
    <property type="entry name" value="Ldh_1_N"/>
    <property type="match status" value="1"/>
</dbReference>
<keyword evidence="5 7" id="KW-0520">NAD</keyword>
<sequence length="393" mass="42324">MEKRPSCSSLGPGGLDMGRAVFKAVHHSVPPSLSGRRPTKISVVGAGHVGMAIAQTILTQDLADVLALVDANPDKLRGEMLDLQHAAAFLPRTTILSSVDFSSTTGSDLCIVTAGARQIPGESRLNLIHRNIIPTVAAKSPECILLIVSNPVDVLTFVAWKLSGFPPNRVIGSGTNLDSSRFRFLIADHLQVNAQDVQAYIIGEHGDSSVALWSSISVGGVALLSCLEKEEINYEKETLENIHKAVVDSAYEVIDLKGYTSWAIGYSAASLARALLRDQRRIHPVSVMAKGMYGISGEVFLSLPAQLGRGGVLGVTNVHLTEEEAQRLRRSAETILEVCQVMWREQGRSCSSQQVKHVMEATRLASFGAPIALPIVFIMFAGLVVLIFVLLKV</sequence>
<keyword evidence="8" id="KW-0472">Membrane</keyword>
<keyword evidence="8" id="KW-0812">Transmembrane</keyword>
<comment type="pathway">
    <text evidence="1 7">Fermentation; pyruvate fermentation to lactate; (S)-lactate from pyruvate: step 1/1.</text>
</comment>
<comment type="catalytic activity">
    <reaction evidence="6 7">
        <text>(S)-lactate + NAD(+) = pyruvate + NADH + H(+)</text>
        <dbReference type="Rhea" id="RHEA:23444"/>
        <dbReference type="ChEBI" id="CHEBI:15361"/>
        <dbReference type="ChEBI" id="CHEBI:15378"/>
        <dbReference type="ChEBI" id="CHEBI:16651"/>
        <dbReference type="ChEBI" id="CHEBI:57540"/>
        <dbReference type="ChEBI" id="CHEBI:57945"/>
        <dbReference type="EC" id="1.1.1.27"/>
    </reaction>
</comment>
<accession>A0AAP0NY75</accession>
<feature type="domain" description="Lactate/malate dehydrogenase N-terminal" evidence="9">
    <location>
        <begin position="39"/>
        <end position="172"/>
    </location>
</feature>
<dbReference type="InterPro" id="IPR036291">
    <property type="entry name" value="NAD(P)-bd_dom_sf"/>
</dbReference>
<keyword evidence="4 7" id="KW-0560">Oxidoreductase</keyword>
<comment type="similarity">
    <text evidence="2">Belongs to the LDH/MDH superfamily. LDH family.</text>
</comment>
<evidence type="ECO:0000256" key="4">
    <source>
        <dbReference type="ARBA" id="ARBA00023002"/>
    </source>
</evidence>
<dbReference type="SUPFAM" id="SSF56327">
    <property type="entry name" value="LDH C-terminal domain-like"/>
    <property type="match status" value="1"/>
</dbReference>
<dbReference type="GO" id="GO:0006089">
    <property type="term" value="P:lactate metabolic process"/>
    <property type="evidence" value="ECO:0007669"/>
    <property type="project" value="TreeGrafter"/>
</dbReference>
<evidence type="ECO:0000256" key="7">
    <source>
        <dbReference type="RuleBase" id="RU000496"/>
    </source>
</evidence>
<dbReference type="GO" id="GO:0005737">
    <property type="term" value="C:cytoplasm"/>
    <property type="evidence" value="ECO:0007669"/>
    <property type="project" value="InterPro"/>
</dbReference>